<evidence type="ECO:0000256" key="2">
    <source>
        <dbReference type="ARBA" id="ARBA00023125"/>
    </source>
</evidence>
<feature type="domain" description="HTH asnC-type" evidence="4">
    <location>
        <begin position="7"/>
        <end position="68"/>
    </location>
</feature>
<evidence type="ECO:0000313" key="6">
    <source>
        <dbReference type="Proteomes" id="UP000297638"/>
    </source>
</evidence>
<dbReference type="InterPro" id="IPR019887">
    <property type="entry name" value="Tscrpt_reg_AsnC/Lrp_C"/>
</dbReference>
<protein>
    <submittedName>
        <fullName evidence="5">Lrp/AsnC family transcriptional regulator</fullName>
    </submittedName>
</protein>
<dbReference type="InterPro" id="IPR019888">
    <property type="entry name" value="Tscrpt_reg_AsnC-like"/>
</dbReference>
<dbReference type="GO" id="GO:0043565">
    <property type="term" value="F:sequence-specific DNA binding"/>
    <property type="evidence" value="ECO:0007669"/>
    <property type="project" value="InterPro"/>
</dbReference>
<keyword evidence="1" id="KW-0805">Transcription regulation</keyword>
<dbReference type="PRINTS" id="PR00033">
    <property type="entry name" value="HTHASNC"/>
</dbReference>
<dbReference type="PROSITE" id="PS50956">
    <property type="entry name" value="HTH_ASNC_2"/>
    <property type="match status" value="1"/>
</dbReference>
<organism evidence="5 6">
    <name type="scientific">Glutamicibacter arilaitensis</name>
    <dbReference type="NCBI Taxonomy" id="256701"/>
    <lineage>
        <taxon>Bacteria</taxon>
        <taxon>Bacillati</taxon>
        <taxon>Actinomycetota</taxon>
        <taxon>Actinomycetes</taxon>
        <taxon>Micrococcales</taxon>
        <taxon>Micrococcaceae</taxon>
        <taxon>Glutamicibacter</taxon>
    </lineage>
</organism>
<accession>A0A4Y8TTL7</accession>
<evidence type="ECO:0000313" key="5">
    <source>
        <dbReference type="EMBL" id="TFH54620.1"/>
    </source>
</evidence>
<dbReference type="Gene3D" id="1.10.10.10">
    <property type="entry name" value="Winged helix-like DNA-binding domain superfamily/Winged helix DNA-binding domain"/>
    <property type="match status" value="1"/>
</dbReference>
<gene>
    <name evidence="5" type="ORF">EXY26_16380</name>
</gene>
<evidence type="ECO:0000256" key="1">
    <source>
        <dbReference type="ARBA" id="ARBA00023015"/>
    </source>
</evidence>
<proteinExistence type="predicted"/>
<dbReference type="PANTHER" id="PTHR30154:SF54">
    <property type="entry name" value="POSSIBLE TRANSCRIPTIONAL REGULATORY PROTEIN (PROBABLY LRP_ASNC-FAMILY)"/>
    <property type="match status" value="1"/>
</dbReference>
<dbReference type="InterPro" id="IPR036388">
    <property type="entry name" value="WH-like_DNA-bd_sf"/>
</dbReference>
<dbReference type="SMART" id="SM00344">
    <property type="entry name" value="HTH_ASNC"/>
    <property type="match status" value="1"/>
</dbReference>
<dbReference type="SUPFAM" id="SSF46785">
    <property type="entry name" value="Winged helix' DNA-binding domain"/>
    <property type="match status" value="1"/>
</dbReference>
<evidence type="ECO:0000259" key="4">
    <source>
        <dbReference type="PROSITE" id="PS50956"/>
    </source>
</evidence>
<dbReference type="GO" id="GO:0043200">
    <property type="term" value="P:response to amino acid"/>
    <property type="evidence" value="ECO:0007669"/>
    <property type="project" value="TreeGrafter"/>
</dbReference>
<evidence type="ECO:0000256" key="3">
    <source>
        <dbReference type="ARBA" id="ARBA00023163"/>
    </source>
</evidence>
<dbReference type="InterPro" id="IPR036390">
    <property type="entry name" value="WH_DNA-bd_sf"/>
</dbReference>
<dbReference type="InterPro" id="IPR011008">
    <property type="entry name" value="Dimeric_a/b-barrel"/>
</dbReference>
<dbReference type="GO" id="GO:0005829">
    <property type="term" value="C:cytosol"/>
    <property type="evidence" value="ECO:0007669"/>
    <property type="project" value="TreeGrafter"/>
</dbReference>
<dbReference type="InterPro" id="IPR000485">
    <property type="entry name" value="AsnC-type_HTH_dom"/>
</dbReference>
<keyword evidence="3" id="KW-0804">Transcription</keyword>
<sequence length="149" mass="15728">MPNPVRVDETDLSILAELSKDARIANNVLAAKVGLAPSTCLGRVKALSKAGVITGYHAAINEELLGVAVNAMISVIVSSTARDRLLSSAHQLKELAEVKEVFVLGGSPDLLVRVATRSIGDLRTFVAAHLGSNRAFSSTQTVIIFEHLA</sequence>
<reference evidence="5 6" key="1">
    <citation type="submission" date="2019-03" db="EMBL/GenBank/DDBJ databases">
        <title>Glutamicibacter sp. LJH19 genome.</title>
        <authorList>
            <person name="Sinai Borker S."/>
            <person name="Kumar R."/>
        </authorList>
    </citation>
    <scope>NUCLEOTIDE SEQUENCE [LARGE SCALE GENOMIC DNA]</scope>
    <source>
        <strain evidence="5 6">LJH19</strain>
    </source>
</reference>
<name>A0A4Y8TTL7_9MICC</name>
<dbReference type="PANTHER" id="PTHR30154">
    <property type="entry name" value="LEUCINE-RESPONSIVE REGULATORY PROTEIN"/>
    <property type="match status" value="1"/>
</dbReference>
<dbReference type="Pfam" id="PF13412">
    <property type="entry name" value="HTH_24"/>
    <property type="match status" value="1"/>
</dbReference>
<comment type="caution">
    <text evidence="5">The sequence shown here is derived from an EMBL/GenBank/DDBJ whole genome shotgun (WGS) entry which is preliminary data.</text>
</comment>
<keyword evidence="2" id="KW-0238">DNA-binding</keyword>
<dbReference type="Pfam" id="PF01037">
    <property type="entry name" value="AsnC_trans_reg"/>
    <property type="match status" value="1"/>
</dbReference>
<dbReference type="Gene3D" id="3.30.70.920">
    <property type="match status" value="1"/>
</dbReference>
<dbReference type="EMBL" id="SPDS01000003">
    <property type="protein sequence ID" value="TFH54620.1"/>
    <property type="molecule type" value="Genomic_DNA"/>
</dbReference>
<dbReference type="SUPFAM" id="SSF54909">
    <property type="entry name" value="Dimeric alpha+beta barrel"/>
    <property type="match status" value="1"/>
</dbReference>
<dbReference type="Proteomes" id="UP000297638">
    <property type="component" value="Unassembled WGS sequence"/>
</dbReference>
<dbReference type="AlphaFoldDB" id="A0A4Y8TTL7"/>